<dbReference type="SMART" id="SM00959">
    <property type="entry name" value="Rho_N"/>
    <property type="match status" value="1"/>
</dbReference>
<feature type="region of interest" description="Disordered" evidence="1">
    <location>
        <begin position="35"/>
        <end position="83"/>
    </location>
</feature>
<keyword evidence="4" id="KW-1185">Reference proteome</keyword>
<evidence type="ECO:0000313" key="4">
    <source>
        <dbReference type="Proteomes" id="UP001159427"/>
    </source>
</evidence>
<dbReference type="EMBL" id="CALNXI010004587">
    <property type="protein sequence ID" value="CAH3196117.1"/>
    <property type="molecule type" value="Genomic_DNA"/>
</dbReference>
<sequence>MSLATKTVKELKSIAKERGMKRYSALRKAELINLLDAPRVSSTPVQRPIPAPRPAPRPVPAPRTQRPAPRPAPRPVPAPRTQRPAPVNILDIQNPQINVPVLTPTVVTTTTNKVKDVLQKTSKNIVDWTKWLVDTSKEIASKKNISSAFESTKQKILSLFEKKSPVSFTFREERSSLRNFTTQYVIDGRAGYDPESFLNAVRRTVTTLLANKRRTKVKLILNLVMEKVNIFPGEGINQDTSFHSRVEVNLEGTNVNEIYQNMIDRIMESITTFQMRGSNWRFKSIDSLEIHTVSYRPLGGSSYIPLPKALQSRKAIINLKNDDDKCFLYSVTRALHPVERDAERTSKILKVQTEEVNMEGIEYPVTLKAIDKVEKQNPDISVNVFGFEACVYPLRVSKYTDRTAINLLLISDGERQHYCLIKNMSRLLSSQTGNRQHEKYFCMRCLNSFHSQDSLNKHIEFCSSNEAVKIEMPEEGSTISFNNHIRSMRVPFIVFADFESLIKPIDTCDPSAEKSYTKKYQKHTPSSFCYYVKCFDDNVYSQKPVAYTAKSDDEDVAQIFVDKLEETVKEIYQKFDKPVKMIFGKEEKIEYEKATRCWICQGEFDKDDKVRDHCHYTGKFRGAAHNKCNLKYSKPKFIPVVFHNLSGYDSHLFIKNLGKGEGDINCIPNNEEKYISFTKDVIVDSYIDKKGKKKDVKHQLRFIDSFKFMASSLDKLTGNLDKSCFTNTSKYYNGKQLDLLLRKGVYPYEYMDSLKRLDEPCIPPKEAFYSRLSGEDINDEGYEHAQKVWNEFEMKTLRDYHDLYNQSDVLLLADVFENFRDVCIKNYGLDPAWYYTAPGLAWDAALKITGVKLELLHDPDMLLMVEKGIRGGISMISNRFGKANNKYMGDKFNKNELSKYITYLDANNLYGWAMSKPLPTHGFKWMDESELNSWKNHSCILEVDMEYSKELHDLHNDYPLAPESIKMNKVDKLIPNLNDKEKYVIHYENLKLYESLGLKITRIYRGIKFEESAWLKQYIDLNTNLRAKGTNEFEKDFFKLMNNSVFGKTMENIRSRVDIRLVNSEGKAKKLAAKPNYKHCNIFNENLVAIHMKKTKLVFNKPVYLGMCILDLSKTLMYDFHYNYMKKKYDTKAKLLFTDTDSIAYEVQTDDFYKDISGDVRAKFDTSNFSKDHPSGIEAGHNKKVVGMFKDEAGGEIIEEFVGLRAKLYSYKMLEGKEEKKCKGVKKPVVKKSIQFEDYKNCLFTGKEQLRKMNVIRNRAHEVYTEEMNKVALSANDDKRIILEDGVHTLAHGHFRAQ</sequence>
<gene>
    <name evidence="3" type="ORF">PEVE_00031816</name>
</gene>
<reference evidence="3 4" key="1">
    <citation type="submission" date="2022-05" db="EMBL/GenBank/DDBJ databases">
        <authorList>
            <consortium name="Genoscope - CEA"/>
            <person name="William W."/>
        </authorList>
    </citation>
    <scope>NUCLEOTIDE SEQUENCE [LARGE SCALE GENOMIC DNA]</scope>
</reference>
<dbReference type="InterPro" id="IPR012337">
    <property type="entry name" value="RNaseH-like_sf"/>
</dbReference>
<dbReference type="Proteomes" id="UP001159427">
    <property type="component" value="Unassembled WGS sequence"/>
</dbReference>
<dbReference type="SUPFAM" id="SSF54060">
    <property type="entry name" value="His-Me finger endonucleases"/>
    <property type="match status" value="1"/>
</dbReference>
<evidence type="ECO:0000256" key="1">
    <source>
        <dbReference type="SAM" id="MobiDB-lite"/>
    </source>
</evidence>
<dbReference type="Pfam" id="PF07498">
    <property type="entry name" value="Rho_N"/>
    <property type="match status" value="1"/>
</dbReference>
<comment type="caution">
    <text evidence="3">The sequence shown here is derived from an EMBL/GenBank/DDBJ whole genome shotgun (WGS) entry which is preliminary data.</text>
</comment>
<organism evidence="3 4">
    <name type="scientific">Porites evermanni</name>
    <dbReference type="NCBI Taxonomy" id="104178"/>
    <lineage>
        <taxon>Eukaryota</taxon>
        <taxon>Metazoa</taxon>
        <taxon>Cnidaria</taxon>
        <taxon>Anthozoa</taxon>
        <taxon>Hexacorallia</taxon>
        <taxon>Scleractinia</taxon>
        <taxon>Fungiina</taxon>
        <taxon>Poritidae</taxon>
        <taxon>Porites</taxon>
    </lineage>
</organism>
<accession>A0ABN8SZL0</accession>
<dbReference type="InterPro" id="IPR011112">
    <property type="entry name" value="Rho-like_N"/>
</dbReference>
<evidence type="ECO:0000313" key="3">
    <source>
        <dbReference type="EMBL" id="CAH3196117.1"/>
    </source>
</evidence>
<name>A0ABN8SZL0_9CNID</name>
<dbReference type="InterPro" id="IPR023211">
    <property type="entry name" value="DNA_pol_palm_dom_sf"/>
</dbReference>
<dbReference type="SUPFAM" id="SSF56672">
    <property type="entry name" value="DNA/RNA polymerases"/>
    <property type="match status" value="1"/>
</dbReference>
<dbReference type="InterPro" id="IPR043502">
    <property type="entry name" value="DNA/RNA_pol_sf"/>
</dbReference>
<dbReference type="Pfam" id="PF02945">
    <property type="entry name" value="Endonuclease_7"/>
    <property type="match status" value="1"/>
</dbReference>
<dbReference type="Gene3D" id="3.40.1800.10">
    <property type="entry name" value="His-Me finger endonucleases"/>
    <property type="match status" value="1"/>
</dbReference>
<evidence type="ECO:0000259" key="2">
    <source>
        <dbReference type="SMART" id="SM00959"/>
    </source>
</evidence>
<dbReference type="InterPro" id="IPR004211">
    <property type="entry name" value="Endonuclease_7"/>
</dbReference>
<feature type="domain" description="Rho termination factor-like N-terminal" evidence="2">
    <location>
        <begin position="2"/>
        <end position="43"/>
    </location>
</feature>
<dbReference type="PANTHER" id="PTHR31511:SF12">
    <property type="entry name" value="RHO TERMINATION FACTOR N-TERMINAL DOMAIN-CONTAINING PROTEIN"/>
    <property type="match status" value="1"/>
</dbReference>
<proteinExistence type="predicted"/>
<feature type="compositionally biased region" description="Pro residues" evidence="1">
    <location>
        <begin position="47"/>
        <end position="61"/>
    </location>
</feature>
<protein>
    <recommendedName>
        <fullName evidence="2">Rho termination factor-like N-terminal domain-containing protein</fullName>
    </recommendedName>
</protein>
<dbReference type="PANTHER" id="PTHR31511">
    <property type="entry name" value="PROTEIN CBG23764"/>
    <property type="match status" value="1"/>
</dbReference>
<dbReference type="SUPFAM" id="SSF53098">
    <property type="entry name" value="Ribonuclease H-like"/>
    <property type="match status" value="1"/>
</dbReference>
<feature type="compositionally biased region" description="Pro residues" evidence="1">
    <location>
        <begin position="68"/>
        <end position="78"/>
    </location>
</feature>
<dbReference type="InterPro" id="IPR044925">
    <property type="entry name" value="His-Me_finger_sf"/>
</dbReference>
<dbReference type="Gene3D" id="3.90.1600.10">
    <property type="entry name" value="Palm domain of DNA polymerase"/>
    <property type="match status" value="1"/>
</dbReference>
<dbReference type="InterPro" id="IPR038563">
    <property type="entry name" value="Endonuclease_7_sf"/>
</dbReference>